<keyword evidence="3" id="KW-0255">Endonuclease</keyword>
<keyword evidence="3" id="KW-0378">Hydrolase</keyword>
<name>A0ABT1Z239_9RHOB</name>
<proteinExistence type="predicted"/>
<keyword evidence="4" id="KW-1185">Reference proteome</keyword>
<comment type="caution">
    <text evidence="3">The sequence shown here is derived from an EMBL/GenBank/DDBJ whole genome shotgun (WGS) entry which is preliminary data.</text>
</comment>
<dbReference type="Pfam" id="PF01844">
    <property type="entry name" value="HNH"/>
    <property type="match status" value="1"/>
</dbReference>
<gene>
    <name evidence="3" type="ORF">NTA49_11700</name>
</gene>
<dbReference type="EMBL" id="JANKJG010000008">
    <property type="protein sequence ID" value="MCR8827199.1"/>
    <property type="molecule type" value="Genomic_DNA"/>
</dbReference>
<evidence type="ECO:0000259" key="2">
    <source>
        <dbReference type="Pfam" id="PF01844"/>
    </source>
</evidence>
<feature type="region of interest" description="Disordered" evidence="1">
    <location>
        <begin position="1"/>
        <end position="25"/>
    </location>
</feature>
<dbReference type="GO" id="GO:0004519">
    <property type="term" value="F:endonuclease activity"/>
    <property type="evidence" value="ECO:0007669"/>
    <property type="project" value="UniProtKB-KW"/>
</dbReference>
<reference evidence="3" key="1">
    <citation type="submission" date="2022-07" db="EMBL/GenBank/DDBJ databases">
        <title>Pseudosulfitobacter sp. strain AP-MA-4, whole genome sequence.</title>
        <authorList>
            <person name="Jiang Y."/>
        </authorList>
    </citation>
    <scope>NUCLEOTIDE SEQUENCE</scope>
    <source>
        <strain evidence="3">AP-MA-4</strain>
    </source>
</reference>
<sequence>MSWTRSLSEITVNPETEGPATDVDHITPHKGDRRLFFDQSNWQSLCKSCHSRKTAREVFHGGVAG</sequence>
<dbReference type="Proteomes" id="UP001165396">
    <property type="component" value="Unassembled WGS sequence"/>
</dbReference>
<organism evidence="3 4">
    <name type="scientific">Pseudosulfitobacter koreensis</name>
    <dbReference type="NCBI Taxonomy" id="2968472"/>
    <lineage>
        <taxon>Bacteria</taxon>
        <taxon>Pseudomonadati</taxon>
        <taxon>Pseudomonadota</taxon>
        <taxon>Alphaproteobacteria</taxon>
        <taxon>Rhodobacterales</taxon>
        <taxon>Roseobacteraceae</taxon>
        <taxon>Pseudosulfitobacter</taxon>
    </lineage>
</organism>
<dbReference type="Gene3D" id="1.10.30.50">
    <property type="match status" value="1"/>
</dbReference>
<dbReference type="InterPro" id="IPR002711">
    <property type="entry name" value="HNH"/>
</dbReference>
<evidence type="ECO:0000313" key="4">
    <source>
        <dbReference type="Proteomes" id="UP001165396"/>
    </source>
</evidence>
<protein>
    <submittedName>
        <fullName evidence="3">HNH endonuclease</fullName>
    </submittedName>
</protein>
<dbReference type="CDD" id="cd00085">
    <property type="entry name" value="HNHc"/>
    <property type="match status" value="1"/>
</dbReference>
<feature type="compositionally biased region" description="Polar residues" evidence="1">
    <location>
        <begin position="1"/>
        <end position="14"/>
    </location>
</feature>
<keyword evidence="3" id="KW-0540">Nuclease</keyword>
<feature type="domain" description="HNH" evidence="2">
    <location>
        <begin position="19"/>
        <end position="56"/>
    </location>
</feature>
<dbReference type="InterPro" id="IPR003615">
    <property type="entry name" value="HNH_nuc"/>
</dbReference>
<evidence type="ECO:0000313" key="3">
    <source>
        <dbReference type="EMBL" id="MCR8827199.1"/>
    </source>
</evidence>
<accession>A0ABT1Z239</accession>
<evidence type="ECO:0000256" key="1">
    <source>
        <dbReference type="SAM" id="MobiDB-lite"/>
    </source>
</evidence>